<evidence type="ECO:0000259" key="4">
    <source>
        <dbReference type="Pfam" id="PF14244"/>
    </source>
</evidence>
<dbReference type="Pfam" id="PF14244">
    <property type="entry name" value="Retrotran_gag_3"/>
    <property type="match status" value="2"/>
</dbReference>
<reference evidence="6 7" key="1">
    <citation type="submission" date="2019-09" db="EMBL/GenBank/DDBJ databases">
        <authorList>
            <person name="Ou C."/>
        </authorList>
    </citation>
    <scope>NUCLEOTIDE SEQUENCE [LARGE SCALE GENOMIC DNA]</scope>
    <source>
        <strain evidence="6">S2</strain>
        <tissue evidence="6">Leaf</tissue>
    </source>
</reference>
<dbReference type="PANTHER" id="PTHR11439:SF467">
    <property type="entry name" value="INTEGRASE CATALYTIC DOMAIN-CONTAINING PROTEIN"/>
    <property type="match status" value="1"/>
</dbReference>
<evidence type="ECO:0000313" key="7">
    <source>
        <dbReference type="Proteomes" id="UP000327157"/>
    </source>
</evidence>
<dbReference type="InterPro" id="IPR054722">
    <property type="entry name" value="PolX-like_BBD"/>
</dbReference>
<name>A0A5N5GIZ4_9ROSA</name>
<dbReference type="InterPro" id="IPR013103">
    <property type="entry name" value="RVT_2"/>
</dbReference>
<feature type="domain" description="Reverse transcriptase Ty1/copia-type" evidence="3">
    <location>
        <begin position="1086"/>
        <end position="1158"/>
    </location>
</feature>
<dbReference type="CDD" id="cd09272">
    <property type="entry name" value="RNase_HI_RT_Ty1"/>
    <property type="match status" value="1"/>
</dbReference>
<dbReference type="GO" id="GO:0004190">
    <property type="term" value="F:aspartic-type endopeptidase activity"/>
    <property type="evidence" value="ECO:0007669"/>
    <property type="project" value="UniProtKB-KW"/>
</dbReference>
<accession>A0A5N5GIZ4</accession>
<evidence type="ECO:0000259" key="5">
    <source>
        <dbReference type="Pfam" id="PF22936"/>
    </source>
</evidence>
<dbReference type="OrthoDB" id="1724808at2759"/>
<feature type="domain" description="Reverse transcriptase Ty1/copia-type" evidence="3">
    <location>
        <begin position="329"/>
        <end position="540"/>
    </location>
</feature>
<feature type="domain" description="Retrotransposon Copia-like N-terminal" evidence="4">
    <location>
        <begin position="37"/>
        <end position="70"/>
    </location>
</feature>
<dbReference type="Pfam" id="PF22936">
    <property type="entry name" value="Pol_BBD"/>
    <property type="match status" value="1"/>
</dbReference>
<protein>
    <recommendedName>
        <fullName evidence="8">Reverse transcriptase Ty1/copia-type domain-containing protein</fullName>
    </recommendedName>
</protein>
<sequence>MFEDNPLASEADSSPELSFVNVHEVDVNINQRLSLVILNEFNYLPWSRAVSLALGGRSKLGFINGSIKVPDTSSPNYESWLSKDQLVMSWLLNSMERNVCATIQREEVRRKVMNMSTMSNIPKARAYITNERKYKGKHPHLKCQHCNNTGHVKDTCWILHPELKPDFMKDNKGVQRVNHTPYRANHASTSISNKSDPFKNFTANPAELMNEFMSYLQGKKGGAGIDCTDSMEEGTSTTLLGKFIGFLADTKPVPQKDMQGIMKAFKTALKLNMLHDFWVVDLGATDHMTNHVSKSQKFENLAKPSLVSIANGKHVKVLGKEKIKLMSDEIESIALLVARGFTQTFVVDYKETFAPVAKMNSVRVLLSVAVNKGWSMYQMDVKNAFLHGDLEEEVYMRLPPGHPQSQDPDLVCKLHKSIYGLKQSPRAWYAKLSSVLYSVGFKMNGVDSLLFIHTEAGGKLVVLIYVDDLIITGDNATEISKLKQSLQQRFAIKDLGVLKYFLKIEMASSRKGLFLNQWKYVMDLLKDANMSDAKPAITPLDSKLKLNLGGTPLSDINSYQRLVGKLIYLMITRPNISYAVTIASQFMHSPTIEHLNLVKRILRYLRGSVGRGILMTKNDHTHIMGYCDGDWAGNAIDRKSTSGHCTFVGGNLVTWKSKKQTVIARSSAEAEYRAMASTVCELIWLKGLLCDLGFPTTFPMSLFCDNQAAMHIASNPVFHEQMKHIEVDCHYVHEQSTLMAASSSGTSKSPKSSSYNLPSMRVCSQEEGQTFVQSHQDLLNQSKMAEEHSEAESSMDASTLPDVEINPHQRLSSVLLKEFNYLPWSRAISLALGGRSKLGYVNGVIEAPAATSSTYEAWHLKKDISSLQQGGKTFVQHFGSLTSMGNKLDVHHPHIIDATVLIKRAEEDKIFQLLASLGLESEDLRSHILMNVEFPSFIGVCAIIQREEVRKKVTNQESKDNIPKTRAYASINKHFEDNIPETRVYVSSNKRFEKLRPKPQKETKGPQRSLNNNVYKANHATTSSTDGMVNFTANPAALINDFAAYLHNKQMHNNGEKTFAAEKKNHTALLGKFDGFLAKHDHISQKDISVIGDNIEEIHSLKLALQRKFAIKDLGTLKYVLGVEFATSQQGLFLNQRKYILDLLKKSDLMDYKPAYTSLDREGSVKEKGCGKKEKGLQREGEGVMRKEKEGGMCSGPEWQGKRESLF</sequence>
<gene>
    <name evidence="6" type="ORF">D8674_021695</name>
</gene>
<evidence type="ECO:0000256" key="2">
    <source>
        <dbReference type="SAM" id="MobiDB-lite"/>
    </source>
</evidence>
<proteinExistence type="predicted"/>
<reference evidence="6 7" key="3">
    <citation type="submission" date="2019-11" db="EMBL/GenBank/DDBJ databases">
        <title>A de novo genome assembly of a pear dwarfing rootstock.</title>
        <authorList>
            <person name="Wang F."/>
            <person name="Wang J."/>
            <person name="Li S."/>
            <person name="Zhang Y."/>
            <person name="Fang M."/>
            <person name="Ma L."/>
            <person name="Zhao Y."/>
            <person name="Jiang S."/>
        </authorList>
    </citation>
    <scope>NUCLEOTIDE SEQUENCE [LARGE SCALE GENOMIC DNA]</scope>
    <source>
        <strain evidence="6">S2</strain>
        <tissue evidence="6">Leaf</tissue>
    </source>
</reference>
<evidence type="ECO:0000313" key="6">
    <source>
        <dbReference type="EMBL" id="KAB2615107.1"/>
    </source>
</evidence>
<dbReference type="PANTHER" id="PTHR11439">
    <property type="entry name" value="GAG-POL-RELATED RETROTRANSPOSON"/>
    <property type="match status" value="1"/>
</dbReference>
<dbReference type="AlphaFoldDB" id="A0A5N5GIZ4"/>
<feature type="compositionally biased region" description="Basic and acidic residues" evidence="2">
    <location>
        <begin position="1166"/>
        <end position="1191"/>
    </location>
</feature>
<keyword evidence="7" id="KW-1185">Reference proteome</keyword>
<feature type="domain" description="Retrovirus-related Pol polyprotein from transposon TNT 1-94-like beta-barrel" evidence="5">
    <location>
        <begin position="278"/>
        <end position="328"/>
    </location>
</feature>
<dbReference type="Proteomes" id="UP000327157">
    <property type="component" value="Chromosome 3"/>
</dbReference>
<feature type="domain" description="Retrotransposon Copia-like N-terminal" evidence="4">
    <location>
        <begin position="810"/>
        <end position="849"/>
    </location>
</feature>
<feature type="region of interest" description="Disordered" evidence="2">
    <location>
        <begin position="1166"/>
        <end position="1207"/>
    </location>
</feature>
<reference evidence="7" key="2">
    <citation type="submission" date="2019-10" db="EMBL/GenBank/DDBJ databases">
        <title>A de novo genome assembly of a pear dwarfing rootstock.</title>
        <authorList>
            <person name="Wang F."/>
            <person name="Wang J."/>
            <person name="Li S."/>
            <person name="Zhang Y."/>
            <person name="Fang M."/>
            <person name="Ma L."/>
            <person name="Zhao Y."/>
            <person name="Jiang S."/>
        </authorList>
    </citation>
    <scope>NUCLEOTIDE SEQUENCE [LARGE SCALE GENOMIC DNA]</scope>
</reference>
<dbReference type="EMBL" id="SMOL01000402">
    <property type="protein sequence ID" value="KAB2615107.1"/>
    <property type="molecule type" value="Genomic_DNA"/>
</dbReference>
<feature type="region of interest" description="Disordered" evidence="2">
    <location>
        <begin position="990"/>
        <end position="1012"/>
    </location>
</feature>
<dbReference type="Pfam" id="PF07727">
    <property type="entry name" value="RVT_2"/>
    <property type="match status" value="2"/>
</dbReference>
<comment type="caution">
    <text evidence="6">The sequence shown here is derived from an EMBL/GenBank/DDBJ whole genome shotgun (WGS) entry which is preliminary data.</text>
</comment>
<evidence type="ECO:0000256" key="1">
    <source>
        <dbReference type="ARBA" id="ARBA00022750"/>
    </source>
</evidence>
<evidence type="ECO:0008006" key="8">
    <source>
        <dbReference type="Google" id="ProtNLM"/>
    </source>
</evidence>
<dbReference type="InterPro" id="IPR043502">
    <property type="entry name" value="DNA/RNA_pol_sf"/>
</dbReference>
<keyword evidence="1" id="KW-0645">Protease</keyword>
<dbReference type="InterPro" id="IPR029472">
    <property type="entry name" value="Copia-like_N"/>
</dbReference>
<organism evidence="6 7">
    <name type="scientific">Pyrus ussuriensis x Pyrus communis</name>
    <dbReference type="NCBI Taxonomy" id="2448454"/>
    <lineage>
        <taxon>Eukaryota</taxon>
        <taxon>Viridiplantae</taxon>
        <taxon>Streptophyta</taxon>
        <taxon>Embryophyta</taxon>
        <taxon>Tracheophyta</taxon>
        <taxon>Spermatophyta</taxon>
        <taxon>Magnoliopsida</taxon>
        <taxon>eudicotyledons</taxon>
        <taxon>Gunneridae</taxon>
        <taxon>Pentapetalae</taxon>
        <taxon>rosids</taxon>
        <taxon>fabids</taxon>
        <taxon>Rosales</taxon>
        <taxon>Rosaceae</taxon>
        <taxon>Amygdaloideae</taxon>
        <taxon>Maleae</taxon>
        <taxon>Pyrus</taxon>
    </lineage>
</organism>
<keyword evidence="1" id="KW-0064">Aspartyl protease</keyword>
<dbReference type="SUPFAM" id="SSF56672">
    <property type="entry name" value="DNA/RNA polymerases"/>
    <property type="match status" value="1"/>
</dbReference>
<evidence type="ECO:0000259" key="3">
    <source>
        <dbReference type="Pfam" id="PF07727"/>
    </source>
</evidence>
<feature type="compositionally biased region" description="Basic and acidic residues" evidence="2">
    <location>
        <begin position="990"/>
        <end position="1005"/>
    </location>
</feature>
<keyword evidence="1" id="KW-0378">Hydrolase</keyword>